<organism evidence="6 7">
    <name type="scientific">Paramecium primaurelia</name>
    <dbReference type="NCBI Taxonomy" id="5886"/>
    <lineage>
        <taxon>Eukaryota</taxon>
        <taxon>Sar</taxon>
        <taxon>Alveolata</taxon>
        <taxon>Ciliophora</taxon>
        <taxon>Intramacronucleata</taxon>
        <taxon>Oligohymenophorea</taxon>
        <taxon>Peniculida</taxon>
        <taxon>Parameciidae</taxon>
        <taxon>Paramecium</taxon>
    </lineage>
</organism>
<evidence type="ECO:0000256" key="4">
    <source>
        <dbReference type="ARBA" id="ARBA00023136"/>
    </source>
</evidence>
<name>A0A8S1KGF5_PARPR</name>
<evidence type="ECO:0000313" key="6">
    <source>
        <dbReference type="EMBL" id="CAD8052995.1"/>
    </source>
</evidence>
<feature type="transmembrane region" description="Helical" evidence="5">
    <location>
        <begin position="147"/>
        <end position="172"/>
    </location>
</feature>
<accession>A0A8S1KGF5</accession>
<feature type="transmembrane region" description="Helical" evidence="5">
    <location>
        <begin position="187"/>
        <end position="206"/>
    </location>
</feature>
<feature type="transmembrane region" description="Helical" evidence="5">
    <location>
        <begin position="304"/>
        <end position="321"/>
    </location>
</feature>
<keyword evidence="2 5" id="KW-0812">Transmembrane</keyword>
<feature type="transmembrane region" description="Helical" evidence="5">
    <location>
        <begin position="395"/>
        <end position="415"/>
    </location>
</feature>
<keyword evidence="4 5" id="KW-0472">Membrane</keyword>
<keyword evidence="3 5" id="KW-1133">Transmembrane helix</keyword>
<dbReference type="AlphaFoldDB" id="A0A8S1KGF5"/>
<feature type="transmembrane region" description="Helical" evidence="5">
    <location>
        <begin position="66"/>
        <end position="84"/>
    </location>
</feature>
<reference evidence="6" key="1">
    <citation type="submission" date="2021-01" db="EMBL/GenBank/DDBJ databases">
        <authorList>
            <consortium name="Genoscope - CEA"/>
            <person name="William W."/>
        </authorList>
    </citation>
    <scope>NUCLEOTIDE SEQUENCE</scope>
</reference>
<dbReference type="EMBL" id="CAJJDM010000017">
    <property type="protein sequence ID" value="CAD8052995.1"/>
    <property type="molecule type" value="Genomic_DNA"/>
</dbReference>
<feature type="transmembrane region" description="Helical" evidence="5">
    <location>
        <begin position="333"/>
        <end position="354"/>
    </location>
</feature>
<keyword evidence="7" id="KW-1185">Reference proteome</keyword>
<dbReference type="InterPro" id="IPR049680">
    <property type="entry name" value="FLVCR1-2_SLC49-like"/>
</dbReference>
<dbReference type="Proteomes" id="UP000688137">
    <property type="component" value="Unassembled WGS sequence"/>
</dbReference>
<evidence type="ECO:0000256" key="2">
    <source>
        <dbReference type="ARBA" id="ARBA00022692"/>
    </source>
</evidence>
<feature type="transmembrane region" description="Helical" evidence="5">
    <location>
        <begin position="113"/>
        <end position="135"/>
    </location>
</feature>
<dbReference type="GO" id="GO:0016020">
    <property type="term" value="C:membrane"/>
    <property type="evidence" value="ECO:0007669"/>
    <property type="project" value="UniProtKB-SubCell"/>
</dbReference>
<gene>
    <name evidence="6" type="ORF">PPRIM_AZ9-3.1.T0200105</name>
</gene>
<feature type="transmembrane region" description="Helical" evidence="5">
    <location>
        <begin position="235"/>
        <end position="255"/>
    </location>
</feature>
<feature type="transmembrane region" description="Helical" evidence="5">
    <location>
        <begin position="366"/>
        <end position="389"/>
    </location>
</feature>
<feature type="transmembrane region" description="Helical" evidence="5">
    <location>
        <begin position="20"/>
        <end position="46"/>
    </location>
</feature>
<proteinExistence type="predicted"/>
<dbReference type="PANTHER" id="PTHR10924:SF6">
    <property type="entry name" value="SOLUTE CARRIER FAMILY 49 MEMBER A3"/>
    <property type="match status" value="1"/>
</dbReference>
<evidence type="ECO:0000256" key="1">
    <source>
        <dbReference type="ARBA" id="ARBA00004141"/>
    </source>
</evidence>
<sequence length="426" mass="49230">MRKIQQIEKQDRGGWDTKLFKLLVLGSMCLNSISNIMLSTIVSPIWYQVAIYYNTNDYDLNWIVGWYYFGPILFCFPFNAIIIYNYGLSQILSCICSSIGLWILVSVKRDFQLGMLGFAFLGIGEALYCQTPLYLSKIWFNADERIFTTFVAQYANNVGCLIGYLVSFYYFFEIYDEIEFNIRFENLIFINAILATSTIIISFISLKSPYNSLDKIQIRDSIWVSLKKICSQWETFLDVASVSTFIGISWCYILLFGTQQYYMQYTPEEICLTNVTFSIGQLIAALICSYKLNSQSQKGLQQTYDTFIKFTISLGFFFLMAENLTFEFLPFQLVILMNFFIGAGLGGIYSILLESLMEKHYPAQELAISTLLVVVACALSFSIGMISIIPQFLTYGFYISCFFMIPSFCYILVFYKTKYKRFEFEA</sequence>
<evidence type="ECO:0000313" key="7">
    <source>
        <dbReference type="Proteomes" id="UP000688137"/>
    </source>
</evidence>
<protein>
    <submittedName>
        <fullName evidence="6">Uncharacterized protein</fullName>
    </submittedName>
</protein>
<evidence type="ECO:0000256" key="5">
    <source>
        <dbReference type="SAM" id="Phobius"/>
    </source>
</evidence>
<comment type="subcellular location">
    <subcellularLocation>
        <location evidence="1">Membrane</location>
        <topology evidence="1">Multi-pass membrane protein</topology>
    </subcellularLocation>
</comment>
<evidence type="ECO:0000256" key="3">
    <source>
        <dbReference type="ARBA" id="ARBA00022989"/>
    </source>
</evidence>
<comment type="caution">
    <text evidence="6">The sequence shown here is derived from an EMBL/GenBank/DDBJ whole genome shotgun (WGS) entry which is preliminary data.</text>
</comment>
<dbReference type="PANTHER" id="PTHR10924">
    <property type="entry name" value="MAJOR FACILITATOR SUPERFAMILY PROTEIN-RELATED"/>
    <property type="match status" value="1"/>
</dbReference>
<dbReference type="OMA" id="TIVSPIW"/>